<reference evidence="1 2" key="1">
    <citation type="submission" date="2023-06" db="EMBL/GenBank/DDBJ databases">
        <title>Genome sequence of Methanimicrococcus sp. At1.</title>
        <authorList>
            <person name="Protasov E."/>
            <person name="Platt K."/>
            <person name="Poehlein A."/>
            <person name="Daniel R."/>
            <person name="Brune A."/>
        </authorList>
    </citation>
    <scope>NUCLEOTIDE SEQUENCE [LARGE SCALE GENOMIC DNA]</scope>
    <source>
        <strain evidence="1 2">At1</strain>
    </source>
</reference>
<evidence type="ECO:0000313" key="2">
    <source>
        <dbReference type="Proteomes" id="UP001272052"/>
    </source>
</evidence>
<accession>A0ABU3VQP6</accession>
<comment type="caution">
    <text evidence="1">The sequence shown here is derived from an EMBL/GenBank/DDBJ whole genome shotgun (WGS) entry which is preliminary data.</text>
</comment>
<evidence type="ECO:0000313" key="1">
    <source>
        <dbReference type="EMBL" id="MDV0445729.1"/>
    </source>
</evidence>
<organism evidence="1 2">
    <name type="scientific">Methanimicrococcus hacksteinii</name>
    <dbReference type="NCBI Taxonomy" id="3028293"/>
    <lineage>
        <taxon>Archaea</taxon>
        <taxon>Methanobacteriati</taxon>
        <taxon>Methanobacteriota</taxon>
        <taxon>Stenosarchaea group</taxon>
        <taxon>Methanomicrobia</taxon>
        <taxon>Methanosarcinales</taxon>
        <taxon>Methanosarcinaceae</taxon>
        <taxon>Methanimicrococcus</taxon>
    </lineage>
</organism>
<dbReference type="InterPro" id="IPR011856">
    <property type="entry name" value="tRNA_endonuc-like_dom_sf"/>
</dbReference>
<dbReference type="Gene3D" id="3.40.1350.10">
    <property type="match status" value="1"/>
</dbReference>
<dbReference type="InterPro" id="IPR011335">
    <property type="entry name" value="Restrct_endonuc-II-like"/>
</dbReference>
<dbReference type="SUPFAM" id="SSF52980">
    <property type="entry name" value="Restriction endonuclease-like"/>
    <property type="match status" value="1"/>
</dbReference>
<dbReference type="RefSeq" id="WP_318786157.1">
    <property type="nucleotide sequence ID" value="NZ_JAWDKC010000022.1"/>
</dbReference>
<gene>
    <name evidence="1" type="ORF">MmiAt1_13230</name>
</gene>
<protein>
    <submittedName>
        <fullName evidence="1">Uncharacterized protein</fullName>
    </submittedName>
</protein>
<name>A0ABU3VQP6_9EURY</name>
<dbReference type="Proteomes" id="UP001272052">
    <property type="component" value="Unassembled WGS sequence"/>
</dbReference>
<keyword evidence="2" id="KW-1185">Reference proteome</keyword>
<proteinExistence type="predicted"/>
<sequence length="436" mass="50078">MKNIEHLYLLIGTNPLSNYVVADYFLKNAVGLKTIHLIHSADDSENNIQGTGLFASHLKSVLKKNENKNAEDIQIIQIFLHEIRIKDAFSIHADLKNMLLQSKSNDLKNVHLDYSGGTKEMSLHAYETFKEIFGEAVTFSYFDSRRNRLKEDSDAHEPIASIFLGNQVEIGFEDLFELHGYRAIPEEEDSGGFSAEFFKDFLEIITNPDNFCKYLKWRKHFYDVYPDPGKVIPVHGKNKLSDLLPEDPEFSALLKKTLFLKILEDKPEYSLIEKRNGDYYLRTEVSNKQMDKLIETRKYITGKWFEQYVYSVLKENLFDKGIVSSIDLNILVQTASKKFEIDVALIKGYELCGISCTTDKTQSLCKSKGFEILHRTKQIAGDSSKAVLVTFMNETHTAETDADLSEILEDRILVFGMNDLFPQEEFCRKVADFLSF</sequence>
<dbReference type="Gene3D" id="3.40.50.10770">
    <property type="entry name" value="Hypothetical protein VC1899 like domain (Restriction endonuclease-like)"/>
    <property type="match status" value="1"/>
</dbReference>
<dbReference type="EMBL" id="JAWDKC010000022">
    <property type="protein sequence ID" value="MDV0445729.1"/>
    <property type="molecule type" value="Genomic_DNA"/>
</dbReference>